<feature type="transmembrane region" description="Helical" evidence="8">
    <location>
        <begin position="97"/>
        <end position="115"/>
    </location>
</feature>
<feature type="transmembrane region" description="Helical" evidence="8">
    <location>
        <begin position="228"/>
        <end position="252"/>
    </location>
</feature>
<keyword evidence="2 8" id="KW-0812">Transmembrane</keyword>
<dbReference type="Gene3D" id="1.20.1070.10">
    <property type="entry name" value="Rhodopsin 7-helix transmembrane proteins"/>
    <property type="match status" value="1"/>
</dbReference>
<evidence type="ECO:0000313" key="11">
    <source>
        <dbReference type="Proteomes" id="UP000735302"/>
    </source>
</evidence>
<dbReference type="GO" id="GO:0004930">
    <property type="term" value="F:G protein-coupled receptor activity"/>
    <property type="evidence" value="ECO:0007669"/>
    <property type="project" value="UniProtKB-KW"/>
</dbReference>
<dbReference type="Proteomes" id="UP000735302">
    <property type="component" value="Unassembled WGS sequence"/>
</dbReference>
<name>A0AAV4D4P5_9GAST</name>
<keyword evidence="6 10" id="KW-0675">Receptor</keyword>
<protein>
    <submittedName>
        <fullName evidence="10">Thyrotropin-releasing hormone receptor</fullName>
    </submittedName>
</protein>
<dbReference type="EMBL" id="BLXT01007365">
    <property type="protein sequence ID" value="GFO38970.1"/>
    <property type="molecule type" value="Genomic_DNA"/>
</dbReference>
<evidence type="ECO:0000256" key="3">
    <source>
        <dbReference type="ARBA" id="ARBA00022989"/>
    </source>
</evidence>
<feature type="domain" description="G-protein coupled receptors family 1 profile" evidence="9">
    <location>
        <begin position="62"/>
        <end position="345"/>
    </location>
</feature>
<evidence type="ECO:0000256" key="5">
    <source>
        <dbReference type="ARBA" id="ARBA00023136"/>
    </source>
</evidence>
<feature type="transmembrane region" description="Helical" evidence="8">
    <location>
        <begin position="135"/>
        <end position="157"/>
    </location>
</feature>
<evidence type="ECO:0000256" key="7">
    <source>
        <dbReference type="ARBA" id="ARBA00023224"/>
    </source>
</evidence>
<sequence length="457" mass="51865">MKTTVLHYLTLNASDLPSNLDNTTADNLTEVQTQYNDFILVKMTYYMASYFIWVVFAVGFPGNIASVFTIMTMSTASYSKVRRTRMTTSFGIYGRKAIGAHVALLAVADTLAIISKVTYLEVSGRSSQLTTPGCSILIFVQQFLTVYVNWIVVAMTLERCLAVCFPLSVGQIYTRRKALAVIIGFALMTASVYLVLLWAFVEVDDGNSEYHCTLKQSYKPYLRGQIHYWLDACVGSIIPCMLILTGNALIVFSIRRAKKTQRTLTSEVERRGRQSRNQRQITGMLIAVSLVFLLLNIPNALFYLTKTKWSERIVPFSYDSAVFYFMARLVHALTDTNHAVNFFLYFLSMSNFRRRFIESVQCRSHSQGRLPSNCIYRTSQLYLRCPRLNREASRTLQASSAISNSCIRRFNNHTYMNYNSNGNSSVKGNSQSIKMYDYYQRAYCNNTGCSTAATSEV</sequence>
<keyword evidence="4" id="KW-0297">G-protein coupled receptor</keyword>
<comment type="caution">
    <text evidence="10">The sequence shown here is derived from an EMBL/GenBank/DDBJ whole genome shotgun (WGS) entry which is preliminary data.</text>
</comment>
<evidence type="ECO:0000256" key="8">
    <source>
        <dbReference type="SAM" id="Phobius"/>
    </source>
</evidence>
<dbReference type="AlphaFoldDB" id="A0AAV4D4P5"/>
<dbReference type="InterPro" id="IPR017452">
    <property type="entry name" value="GPCR_Rhodpsn_7TM"/>
</dbReference>
<evidence type="ECO:0000256" key="2">
    <source>
        <dbReference type="ARBA" id="ARBA00022692"/>
    </source>
</evidence>
<comment type="subcellular location">
    <subcellularLocation>
        <location evidence="1">Membrane</location>
        <topology evidence="1">Multi-pass membrane protein</topology>
    </subcellularLocation>
</comment>
<proteinExistence type="predicted"/>
<evidence type="ECO:0000256" key="6">
    <source>
        <dbReference type="ARBA" id="ARBA00023170"/>
    </source>
</evidence>
<dbReference type="InterPro" id="IPR000276">
    <property type="entry name" value="GPCR_Rhodpsn"/>
</dbReference>
<dbReference type="CDD" id="cd14978">
    <property type="entry name" value="7tmA_FMRFamide_R-like"/>
    <property type="match status" value="1"/>
</dbReference>
<gene>
    <name evidence="10" type="ORF">PoB_006547500</name>
</gene>
<evidence type="ECO:0000256" key="4">
    <source>
        <dbReference type="ARBA" id="ARBA00023040"/>
    </source>
</evidence>
<keyword evidence="7" id="KW-0807">Transducer</keyword>
<evidence type="ECO:0000256" key="1">
    <source>
        <dbReference type="ARBA" id="ARBA00004141"/>
    </source>
</evidence>
<feature type="transmembrane region" description="Helical" evidence="8">
    <location>
        <begin position="50"/>
        <end position="76"/>
    </location>
</feature>
<dbReference type="PRINTS" id="PR00237">
    <property type="entry name" value="GPCRRHODOPSN"/>
</dbReference>
<keyword evidence="3 8" id="KW-1133">Transmembrane helix</keyword>
<dbReference type="SUPFAM" id="SSF81321">
    <property type="entry name" value="Family A G protein-coupled receptor-like"/>
    <property type="match status" value="1"/>
</dbReference>
<dbReference type="PROSITE" id="PS50262">
    <property type="entry name" value="G_PROTEIN_RECEP_F1_2"/>
    <property type="match status" value="1"/>
</dbReference>
<dbReference type="Pfam" id="PF00001">
    <property type="entry name" value="7tm_1"/>
    <property type="match status" value="1"/>
</dbReference>
<accession>A0AAV4D4P5</accession>
<dbReference type="PANTHER" id="PTHR24243:SF230">
    <property type="entry name" value="G-PROTEIN COUPLED RECEPTORS FAMILY 1 PROFILE DOMAIN-CONTAINING PROTEIN"/>
    <property type="match status" value="1"/>
</dbReference>
<keyword evidence="11" id="KW-1185">Reference proteome</keyword>
<organism evidence="10 11">
    <name type="scientific">Plakobranchus ocellatus</name>
    <dbReference type="NCBI Taxonomy" id="259542"/>
    <lineage>
        <taxon>Eukaryota</taxon>
        <taxon>Metazoa</taxon>
        <taxon>Spiralia</taxon>
        <taxon>Lophotrochozoa</taxon>
        <taxon>Mollusca</taxon>
        <taxon>Gastropoda</taxon>
        <taxon>Heterobranchia</taxon>
        <taxon>Euthyneura</taxon>
        <taxon>Panpulmonata</taxon>
        <taxon>Sacoglossa</taxon>
        <taxon>Placobranchoidea</taxon>
        <taxon>Plakobranchidae</taxon>
        <taxon>Plakobranchus</taxon>
    </lineage>
</organism>
<dbReference type="PANTHER" id="PTHR24243">
    <property type="entry name" value="G-PROTEIN COUPLED RECEPTOR"/>
    <property type="match status" value="1"/>
</dbReference>
<feature type="transmembrane region" description="Helical" evidence="8">
    <location>
        <begin position="281"/>
        <end position="302"/>
    </location>
</feature>
<evidence type="ECO:0000313" key="10">
    <source>
        <dbReference type="EMBL" id="GFO38970.1"/>
    </source>
</evidence>
<reference evidence="10 11" key="1">
    <citation type="journal article" date="2021" name="Elife">
        <title>Chloroplast acquisition without the gene transfer in kleptoplastic sea slugs, Plakobranchus ocellatus.</title>
        <authorList>
            <person name="Maeda T."/>
            <person name="Takahashi S."/>
            <person name="Yoshida T."/>
            <person name="Shimamura S."/>
            <person name="Takaki Y."/>
            <person name="Nagai Y."/>
            <person name="Toyoda A."/>
            <person name="Suzuki Y."/>
            <person name="Arimoto A."/>
            <person name="Ishii H."/>
            <person name="Satoh N."/>
            <person name="Nishiyama T."/>
            <person name="Hasebe M."/>
            <person name="Maruyama T."/>
            <person name="Minagawa J."/>
            <person name="Obokata J."/>
            <person name="Shigenobu S."/>
        </authorList>
    </citation>
    <scope>NUCLEOTIDE SEQUENCE [LARGE SCALE GENOMIC DNA]</scope>
</reference>
<evidence type="ECO:0000259" key="9">
    <source>
        <dbReference type="PROSITE" id="PS50262"/>
    </source>
</evidence>
<keyword evidence="5 8" id="KW-0472">Membrane</keyword>
<feature type="transmembrane region" description="Helical" evidence="8">
    <location>
        <begin position="178"/>
        <end position="201"/>
    </location>
</feature>
<feature type="transmembrane region" description="Helical" evidence="8">
    <location>
        <begin position="322"/>
        <end position="347"/>
    </location>
</feature>
<dbReference type="GO" id="GO:0005886">
    <property type="term" value="C:plasma membrane"/>
    <property type="evidence" value="ECO:0007669"/>
    <property type="project" value="TreeGrafter"/>
</dbReference>